<keyword evidence="2" id="KW-1185">Reference proteome</keyword>
<evidence type="ECO:0000313" key="1">
    <source>
        <dbReference type="EMBL" id="BDL43918.1"/>
    </source>
</evidence>
<reference evidence="1" key="1">
    <citation type="submission" date="2022-06" db="EMBL/GenBank/DDBJ databases">
        <title>Akkermansia biwalacus sp. nov., an anaerobic mucin-degrading bacterium isolated from human intestine.</title>
        <authorList>
            <person name="Kobayashi Y."/>
            <person name="Inoue S."/>
            <person name="Kawahara T."/>
            <person name="Kohda N."/>
        </authorList>
    </citation>
    <scope>NUCLEOTIDE SEQUENCE</scope>
    <source>
        <strain evidence="1">WON2089</strain>
    </source>
</reference>
<dbReference type="InterPro" id="IPR021272">
    <property type="entry name" value="DUF2851"/>
</dbReference>
<accession>A0ABM7ZGW8</accession>
<dbReference type="EMBL" id="AP025943">
    <property type="protein sequence ID" value="BDL43918.1"/>
    <property type="molecule type" value="Genomic_DNA"/>
</dbReference>
<name>A0ABM7ZGW8_9BACT</name>
<protein>
    <recommendedName>
        <fullName evidence="3">DUF2851 family protein</fullName>
    </recommendedName>
</protein>
<organism evidence="1 2">
    <name type="scientific">Akkermansia biwaensis</name>
    <dbReference type="NCBI Taxonomy" id="2946555"/>
    <lineage>
        <taxon>Bacteria</taxon>
        <taxon>Pseudomonadati</taxon>
        <taxon>Verrucomicrobiota</taxon>
        <taxon>Verrucomicrobiia</taxon>
        <taxon>Verrucomicrobiales</taxon>
        <taxon>Akkermansiaceae</taxon>
        <taxon>Akkermansia</taxon>
    </lineage>
</organism>
<evidence type="ECO:0000313" key="2">
    <source>
        <dbReference type="Proteomes" id="UP001062263"/>
    </source>
</evidence>
<sequence>MDMSSLASLYRSALSASETDSVRERAGSRHSALPDERTLQLLLLEGRFGFSFTDDLGRSVRILDCGDWNKSAGPDFLNARIQLDGVPYTGDMELDSAPEDWERHNHGSNSAFDGVILHLACTPSRKEWFTRNSRHERIPLAVIPASMLNGTEALPAAAPDRSCRHAEVLETMPAEQLEILLQSAAAYRFQLKHRRHTQRGGLAAPSQLLYENLAETLGYHANKNAMRHLAQRAPLHALRDCPEALLFGTAGFLVPVLSDSCTPEAIAHHKRLWEQWWPLREHFELAPERMFPWTLSGSRPANHPQRRIGALATIAADFSAFQRLCTPDHLDDLADYLSSLKHPYWSSHVTLPSAPSKSPMALMGRDRIQEFIINHILPGEGSERAWKLYLTRPGPQAGARVLSIHQRLLGKRKDAAAFLKRAWHHQALLQIHEDLCFRHSCCVCSLLEHMKGA</sequence>
<dbReference type="Pfam" id="PF11013">
    <property type="entry name" value="DUF2851"/>
    <property type="match status" value="1"/>
</dbReference>
<gene>
    <name evidence="1" type="ORF">Abiwalacus_14920</name>
</gene>
<proteinExistence type="predicted"/>
<dbReference type="Proteomes" id="UP001062263">
    <property type="component" value="Chromosome"/>
</dbReference>
<evidence type="ECO:0008006" key="3">
    <source>
        <dbReference type="Google" id="ProtNLM"/>
    </source>
</evidence>